<evidence type="ECO:0000313" key="5">
    <source>
        <dbReference type="Proteomes" id="UP001652626"/>
    </source>
</evidence>
<evidence type="ECO:0000259" key="4">
    <source>
        <dbReference type="Pfam" id="PF14768"/>
    </source>
</evidence>
<organism evidence="5 6">
    <name type="scientific">Vanessa tameamea</name>
    <name type="common">Kamehameha butterfly</name>
    <dbReference type="NCBI Taxonomy" id="334116"/>
    <lineage>
        <taxon>Eukaryota</taxon>
        <taxon>Metazoa</taxon>
        <taxon>Ecdysozoa</taxon>
        <taxon>Arthropoda</taxon>
        <taxon>Hexapoda</taxon>
        <taxon>Insecta</taxon>
        <taxon>Pterygota</taxon>
        <taxon>Neoptera</taxon>
        <taxon>Endopterygota</taxon>
        <taxon>Lepidoptera</taxon>
        <taxon>Glossata</taxon>
        <taxon>Ditrysia</taxon>
        <taxon>Papilionoidea</taxon>
        <taxon>Nymphalidae</taxon>
        <taxon>Nymphalinae</taxon>
        <taxon>Vanessa</taxon>
    </lineage>
</organism>
<evidence type="ECO:0000256" key="1">
    <source>
        <dbReference type="ARBA" id="ARBA00022723"/>
    </source>
</evidence>
<keyword evidence="1" id="KW-0479">Metal-binding</keyword>
<dbReference type="RefSeq" id="XP_026495253.2">
    <property type="nucleotide sequence ID" value="XM_026639468.2"/>
</dbReference>
<keyword evidence="5" id="KW-1185">Reference proteome</keyword>
<dbReference type="OMA" id="GSCDYFS"/>
<accession>A0A8B8IDV7</accession>
<name>A0A8B8IDV7_VANTA</name>
<dbReference type="InterPro" id="IPR028156">
    <property type="entry name" value="RIP"/>
</dbReference>
<keyword evidence="3" id="KW-0862">Zinc</keyword>
<evidence type="ECO:0000256" key="3">
    <source>
        <dbReference type="ARBA" id="ARBA00022833"/>
    </source>
</evidence>
<dbReference type="PANTHER" id="PTHR31742:SF1">
    <property type="entry name" value="RPA-INTERACTING PROTEIN"/>
    <property type="match status" value="1"/>
</dbReference>
<gene>
    <name evidence="6" type="primary">LOC113400075</name>
</gene>
<dbReference type="InterPro" id="IPR028159">
    <property type="entry name" value="RPA_interact_C_dom"/>
</dbReference>
<evidence type="ECO:0000256" key="2">
    <source>
        <dbReference type="ARBA" id="ARBA00022771"/>
    </source>
</evidence>
<protein>
    <submittedName>
        <fullName evidence="6">Uncharacterized protein LOC113400075</fullName>
    </submittedName>
</protein>
<dbReference type="Proteomes" id="UP001652626">
    <property type="component" value="Chromosome 8"/>
</dbReference>
<feature type="domain" description="RPA-interacting protein C-terminal" evidence="4">
    <location>
        <begin position="129"/>
        <end position="206"/>
    </location>
</feature>
<dbReference type="GO" id="GO:0006606">
    <property type="term" value="P:protein import into nucleus"/>
    <property type="evidence" value="ECO:0007669"/>
    <property type="project" value="TreeGrafter"/>
</dbReference>
<dbReference type="GeneID" id="113400075"/>
<dbReference type="Pfam" id="PF14768">
    <property type="entry name" value="RPA_interact_C"/>
    <property type="match status" value="1"/>
</dbReference>
<dbReference type="GO" id="GO:0008270">
    <property type="term" value="F:zinc ion binding"/>
    <property type="evidence" value="ECO:0007669"/>
    <property type="project" value="UniProtKB-KW"/>
</dbReference>
<keyword evidence="2" id="KW-0863">Zinc-finger</keyword>
<dbReference type="PANTHER" id="PTHR31742">
    <property type="entry name" value="RPA-INTERACTING PROTEIN RPAIN"/>
    <property type="match status" value="1"/>
</dbReference>
<reference evidence="6" key="1">
    <citation type="submission" date="2025-08" db="UniProtKB">
        <authorList>
            <consortium name="RefSeq"/>
        </authorList>
    </citation>
    <scope>IDENTIFICATION</scope>
    <source>
        <tissue evidence="6">Whole body</tissue>
    </source>
</reference>
<sequence length="209" mass="24529">MNKFGTSPSFKNLKTKKIQSPVQLKEKIRNDYKNNLKTCRDKLLNRIRGVTVEADLRLTLTDIYNNTFNNFNKDDIEIEQITDNEETKILEEIKNELIQNELNWWIEEYEKSESDTIDWSTIQKDDTVICFLCQKNNFTLANKRLSCSLCNTEIKTEMSLANIKKHINESIERHSNMCNGSIQFMSVPESCGTHIYLFCENCMDMQFIV</sequence>
<evidence type="ECO:0000313" key="6">
    <source>
        <dbReference type="RefSeq" id="XP_026495253.2"/>
    </source>
</evidence>
<proteinExistence type="predicted"/>
<dbReference type="AlphaFoldDB" id="A0A8B8IDV7"/>
<dbReference type="GO" id="GO:0005634">
    <property type="term" value="C:nucleus"/>
    <property type="evidence" value="ECO:0007669"/>
    <property type="project" value="TreeGrafter"/>
</dbReference>
<dbReference type="OrthoDB" id="435311at2759"/>